<evidence type="ECO:0000313" key="2">
    <source>
        <dbReference type="Proteomes" id="UP001548713"/>
    </source>
</evidence>
<sequence>MLRISLREGEKIVVNGAVMKAVGREKILVGKKVSIGSANGLHAAA</sequence>
<dbReference type="RefSeq" id="WP_353982792.1">
    <property type="nucleotide sequence ID" value="NZ_JBEWLY010000007.1"/>
</dbReference>
<evidence type="ECO:0000313" key="1">
    <source>
        <dbReference type="EMBL" id="MET1754388.1"/>
    </source>
</evidence>
<reference evidence="1 2" key="1">
    <citation type="submission" date="2024-07" db="EMBL/GenBank/DDBJ databases">
        <title>Novosphingobium kalidii RD2P27.</title>
        <authorList>
            <person name="Sun J.-Q."/>
        </authorList>
    </citation>
    <scope>NUCLEOTIDE SEQUENCE [LARGE SCALE GENOMIC DNA]</scope>
    <source>
        <strain evidence="1 2">RD2P27</strain>
    </source>
</reference>
<proteinExistence type="predicted"/>
<accession>A0ABV2CXR3</accession>
<dbReference type="Proteomes" id="UP001548713">
    <property type="component" value="Unassembled WGS sequence"/>
</dbReference>
<dbReference type="EMBL" id="JBEWLY010000007">
    <property type="protein sequence ID" value="MET1754388.1"/>
    <property type="molecule type" value="Genomic_DNA"/>
</dbReference>
<protein>
    <submittedName>
        <fullName evidence="1">Uncharacterized protein</fullName>
    </submittedName>
</protein>
<comment type="caution">
    <text evidence="1">The sequence shown here is derived from an EMBL/GenBank/DDBJ whole genome shotgun (WGS) entry which is preliminary data.</text>
</comment>
<organism evidence="1 2">
    <name type="scientific">Novosphingobium kalidii</name>
    <dbReference type="NCBI Taxonomy" id="3230299"/>
    <lineage>
        <taxon>Bacteria</taxon>
        <taxon>Pseudomonadati</taxon>
        <taxon>Pseudomonadota</taxon>
        <taxon>Alphaproteobacteria</taxon>
        <taxon>Sphingomonadales</taxon>
        <taxon>Sphingomonadaceae</taxon>
        <taxon>Novosphingobium</taxon>
    </lineage>
</organism>
<gene>
    <name evidence="1" type="ORF">ABVV53_02750</name>
</gene>
<name>A0ABV2CXR3_9SPHN</name>
<keyword evidence="2" id="KW-1185">Reference proteome</keyword>